<dbReference type="AlphaFoldDB" id="A0A7L4US70"/>
<reference evidence="3 4" key="1">
    <citation type="submission" date="2018-05" db="EMBL/GenBank/DDBJ databases">
        <title>Genomic Encyclopedia of Type Strains, Phase IV (KMG-IV): sequencing the most valuable type-strain genomes for metagenomic binning, comparative biology and taxonomic classification.</title>
        <authorList>
            <person name="Goeker M."/>
        </authorList>
    </citation>
    <scope>NUCLEOTIDE SEQUENCE [LARGE SCALE GENOMIC DNA]</scope>
    <source>
        <strain evidence="3 4">DSM 28579</strain>
    </source>
</reference>
<keyword evidence="4" id="KW-1185">Reference proteome</keyword>
<feature type="compositionally biased region" description="Acidic residues" evidence="1">
    <location>
        <begin position="426"/>
        <end position="443"/>
    </location>
</feature>
<dbReference type="Pfam" id="PF17936">
    <property type="entry name" value="Big_6"/>
    <property type="match status" value="1"/>
</dbReference>
<dbReference type="EMBL" id="QENZ01000003">
    <property type="protein sequence ID" value="PVX52261.1"/>
    <property type="molecule type" value="Genomic_DNA"/>
</dbReference>
<evidence type="ECO:0000313" key="4">
    <source>
        <dbReference type="Proteomes" id="UP000251835"/>
    </source>
</evidence>
<dbReference type="InterPro" id="IPR013783">
    <property type="entry name" value="Ig-like_fold"/>
</dbReference>
<protein>
    <recommendedName>
        <fullName evidence="2">Bacterial Ig domain-containing protein</fullName>
    </recommendedName>
</protein>
<feature type="region of interest" description="Disordered" evidence="1">
    <location>
        <begin position="424"/>
        <end position="468"/>
    </location>
</feature>
<evidence type="ECO:0000256" key="1">
    <source>
        <dbReference type="SAM" id="MobiDB-lite"/>
    </source>
</evidence>
<dbReference type="InterPro" id="IPR041498">
    <property type="entry name" value="Big_6"/>
</dbReference>
<proteinExistence type="predicted"/>
<feature type="region of interest" description="Disordered" evidence="1">
    <location>
        <begin position="384"/>
        <end position="408"/>
    </location>
</feature>
<gene>
    <name evidence="3" type="ORF">C7377_0568</name>
</gene>
<dbReference type="Proteomes" id="UP000251835">
    <property type="component" value="Unassembled WGS sequence"/>
</dbReference>
<sequence length="468" mass="49184">MDAQTTSNDFTGISEDLIFKTSGTPFALFEELGGTAGDSDAILGEGTHMIEYVNSYSADNSMNNRNAIFSTSGKNIVINTYASRLTGNDDTQGASFAVVLYCDTADDGIPNYLDLDSDNDECPDAIEGGTNDETDPIRSNLAKATGIVNDGNNDIVTENLCGGTDCVTTDGIPLNNSQPISQIVGGSQESASFTVANDLQNQTVCEGSEATFTATISVSSDFITTYDYQLQVSADSGSTWTDVAGQSGTDEISVFTLDVSIPSVTADMNNNLYRIFYNNSANTCGGYTNAAKLTVKDLPATPTLSTAVQPSCDNVSGTFTIDMSAYAGEKFKFNIQPSDGARIDITTGAFTDYTVGTTYSITATTHNCISDAFEFTVNQITNKDCKSDEPTIDDPTEGDDTVTGGGNPGSEIVVTFPDGGVVTTTVDEDGNWEVDVPDGEDLTPGETVTATQTDPGKDPSDEVTGTVQ</sequence>
<accession>A0A7L4US70</accession>
<dbReference type="Gene3D" id="2.60.40.10">
    <property type="entry name" value="Immunoglobulins"/>
    <property type="match status" value="1"/>
</dbReference>
<dbReference type="RefSeq" id="WP_116495801.1">
    <property type="nucleotide sequence ID" value="NZ_QENZ01000003.1"/>
</dbReference>
<feature type="domain" description="Bacterial Ig" evidence="2">
    <location>
        <begin position="390"/>
        <end position="467"/>
    </location>
</feature>
<feature type="compositionally biased region" description="Acidic residues" evidence="1">
    <location>
        <begin position="390"/>
        <end position="400"/>
    </location>
</feature>
<comment type="caution">
    <text evidence="3">The sequence shown here is derived from an EMBL/GenBank/DDBJ whole genome shotgun (WGS) entry which is preliminary data.</text>
</comment>
<name>A0A7L4US70_BALHA</name>
<dbReference type="OrthoDB" id="1391086at2"/>
<evidence type="ECO:0000313" key="3">
    <source>
        <dbReference type="EMBL" id="PVX52261.1"/>
    </source>
</evidence>
<evidence type="ECO:0000259" key="2">
    <source>
        <dbReference type="Pfam" id="PF17936"/>
    </source>
</evidence>
<organism evidence="3 4">
    <name type="scientific">Balneicella halophila</name>
    <dbReference type="NCBI Taxonomy" id="1537566"/>
    <lineage>
        <taxon>Bacteria</taxon>
        <taxon>Pseudomonadati</taxon>
        <taxon>Bacteroidota</taxon>
        <taxon>Bacteroidia</taxon>
        <taxon>Bacteroidales</taxon>
        <taxon>Balneicellaceae</taxon>
        <taxon>Balneicella</taxon>
    </lineage>
</organism>